<name>A0A3M2L7M0_9NOCA</name>
<dbReference type="OrthoDB" id="4368973at2"/>
<organism evidence="2 3">
    <name type="scientific">Nocardia stercoris</name>
    <dbReference type="NCBI Taxonomy" id="2483361"/>
    <lineage>
        <taxon>Bacteria</taxon>
        <taxon>Bacillati</taxon>
        <taxon>Actinomycetota</taxon>
        <taxon>Actinomycetes</taxon>
        <taxon>Mycobacteriales</taxon>
        <taxon>Nocardiaceae</taxon>
        <taxon>Nocardia</taxon>
    </lineage>
</organism>
<proteinExistence type="predicted"/>
<dbReference type="InterPro" id="IPR003399">
    <property type="entry name" value="Mce/MlaD"/>
</dbReference>
<dbReference type="EMBL" id="RFFH01000004">
    <property type="protein sequence ID" value="RMI32720.1"/>
    <property type="molecule type" value="Genomic_DNA"/>
</dbReference>
<evidence type="ECO:0000313" key="2">
    <source>
        <dbReference type="EMBL" id="RMI32720.1"/>
    </source>
</evidence>
<evidence type="ECO:0000313" key="3">
    <source>
        <dbReference type="Proteomes" id="UP000279275"/>
    </source>
</evidence>
<dbReference type="GO" id="GO:0005576">
    <property type="term" value="C:extracellular region"/>
    <property type="evidence" value="ECO:0007669"/>
    <property type="project" value="TreeGrafter"/>
</dbReference>
<gene>
    <name evidence="2" type="ORF">EBN03_12230</name>
</gene>
<dbReference type="PANTHER" id="PTHR33371:SF15">
    <property type="entry name" value="LIPOPROTEIN LPRN"/>
    <property type="match status" value="1"/>
</dbReference>
<dbReference type="AlphaFoldDB" id="A0A3M2L7M0"/>
<keyword evidence="3" id="KW-1185">Reference proteome</keyword>
<evidence type="ECO:0000259" key="1">
    <source>
        <dbReference type="Pfam" id="PF02470"/>
    </source>
</evidence>
<comment type="caution">
    <text evidence="2">The sequence shown here is derived from an EMBL/GenBank/DDBJ whole genome shotgun (WGS) entry which is preliminary data.</text>
</comment>
<dbReference type="Proteomes" id="UP000279275">
    <property type="component" value="Unassembled WGS sequence"/>
</dbReference>
<protein>
    <submittedName>
        <fullName evidence="2">MCE family protein</fullName>
    </submittedName>
</protein>
<dbReference type="PANTHER" id="PTHR33371">
    <property type="entry name" value="INTERMEMBRANE PHOSPHOLIPID TRANSPORT SYSTEM BINDING PROTEIN MLAD-RELATED"/>
    <property type="match status" value="1"/>
</dbReference>
<sequence>MRIRLTDGTVTVEFAPGGRSRRWTGAVALTVAAAVPVAGCSFDPASVPMPGTGVSGPSYHVHIQFSNVLSLPARAKIMANGAQVGTVTGVHVVDSAHDSSAANTGAGGFVVVDADISTAVQLPVATTAELRQNTVLGDTHVALLTPTTGYGSLLADGGTIPLAQTKPPQQLEDTMAAVAMFTNSGAIQQLQDMVQQIDASLPRDPARTAQISRTIAGDTVDLAAHEDALDALLDGLATNPDELHKVSDDLDDIFRPESVEQTAGIVRSLSGVTDIFGQLGPVGTSLAWLAPLLGAAGPAAAAFVPLVTGGTIDTSRPATLARLSELLRDKVIPWVQSGPKVNVTGVRTDAAVPVADRTDRMIATLRMIGVVR</sequence>
<dbReference type="InterPro" id="IPR052336">
    <property type="entry name" value="MlaD_Phospholipid_Transporter"/>
</dbReference>
<accession>A0A3M2L7M0</accession>
<dbReference type="Pfam" id="PF02470">
    <property type="entry name" value="MlaD"/>
    <property type="match status" value="1"/>
</dbReference>
<feature type="domain" description="Mce/MlaD" evidence="1">
    <location>
        <begin position="58"/>
        <end position="144"/>
    </location>
</feature>
<reference evidence="2 3" key="1">
    <citation type="submission" date="2018-10" db="EMBL/GenBank/DDBJ databases">
        <title>Isolation from cow dung.</title>
        <authorList>
            <person name="Ling L."/>
        </authorList>
    </citation>
    <scope>NUCLEOTIDE SEQUENCE [LARGE SCALE GENOMIC DNA]</scope>
    <source>
        <strain evidence="2 3">NEAU-LL90</strain>
    </source>
</reference>